<dbReference type="PROSITE" id="PS50075">
    <property type="entry name" value="CARRIER"/>
    <property type="match status" value="1"/>
</dbReference>
<dbReference type="Gene3D" id="3.30.559.30">
    <property type="entry name" value="Nonribosomal peptide synthetase, condensation domain"/>
    <property type="match status" value="1"/>
</dbReference>
<dbReference type="SUPFAM" id="SSF56801">
    <property type="entry name" value="Acetyl-CoA synthetase-like"/>
    <property type="match status" value="2"/>
</dbReference>
<dbReference type="InterPro" id="IPR001242">
    <property type="entry name" value="Condensation_dom"/>
</dbReference>
<organism evidence="5 6">
    <name type="scientific">Marinobacter halodurans</name>
    <dbReference type="NCBI Taxonomy" id="2528979"/>
    <lineage>
        <taxon>Bacteria</taxon>
        <taxon>Pseudomonadati</taxon>
        <taxon>Pseudomonadota</taxon>
        <taxon>Gammaproteobacteria</taxon>
        <taxon>Pseudomonadales</taxon>
        <taxon>Marinobacteraceae</taxon>
        <taxon>Marinobacter</taxon>
    </lineage>
</organism>
<keyword evidence="3" id="KW-0597">Phosphoprotein</keyword>
<evidence type="ECO:0000256" key="3">
    <source>
        <dbReference type="ARBA" id="ARBA00022553"/>
    </source>
</evidence>
<evidence type="ECO:0000256" key="2">
    <source>
        <dbReference type="ARBA" id="ARBA00022450"/>
    </source>
</evidence>
<protein>
    <submittedName>
        <fullName evidence="5">Non-ribosomal peptide synthetase</fullName>
    </submittedName>
</protein>
<dbReference type="EMBL" id="SJDL01000111">
    <property type="protein sequence ID" value="TBW45304.1"/>
    <property type="molecule type" value="Genomic_DNA"/>
</dbReference>
<dbReference type="PANTHER" id="PTHR45527:SF1">
    <property type="entry name" value="FATTY ACID SYNTHASE"/>
    <property type="match status" value="1"/>
</dbReference>
<dbReference type="InterPro" id="IPR009081">
    <property type="entry name" value="PP-bd_ACP"/>
</dbReference>
<dbReference type="Gene3D" id="3.40.50.980">
    <property type="match status" value="1"/>
</dbReference>
<dbReference type="PANTHER" id="PTHR45527">
    <property type="entry name" value="NONRIBOSOMAL PEPTIDE SYNTHETASE"/>
    <property type="match status" value="1"/>
</dbReference>
<reference evidence="5 6" key="1">
    <citation type="submission" date="2019-02" db="EMBL/GenBank/DDBJ databases">
        <title>Marinobacter halodurans sp. nov., a marine bacterium isolated from sea tidal flat.</title>
        <authorList>
            <person name="Yoo Y."/>
            <person name="Lee D.W."/>
            <person name="Kim B.S."/>
            <person name="Kim J.-J."/>
        </authorList>
    </citation>
    <scope>NUCLEOTIDE SEQUENCE [LARGE SCALE GENOMIC DNA]</scope>
    <source>
        <strain evidence="5 6">YJ-S3-2</strain>
    </source>
</reference>
<proteinExistence type="predicted"/>
<dbReference type="Pfam" id="PF00668">
    <property type="entry name" value="Condensation"/>
    <property type="match status" value="1"/>
</dbReference>
<dbReference type="InterPro" id="IPR023213">
    <property type="entry name" value="CAT-like_dom_sf"/>
</dbReference>
<dbReference type="InterPro" id="IPR006162">
    <property type="entry name" value="Ppantetheine_attach_site"/>
</dbReference>
<comment type="caution">
    <text evidence="5">The sequence shown here is derived from an EMBL/GenBank/DDBJ whole genome shotgun (WGS) entry which is preliminary data.</text>
</comment>
<evidence type="ECO:0000313" key="5">
    <source>
        <dbReference type="EMBL" id="TBW45304.1"/>
    </source>
</evidence>
<dbReference type="SMART" id="SM00823">
    <property type="entry name" value="PKS_PP"/>
    <property type="match status" value="1"/>
</dbReference>
<dbReference type="Gene3D" id="3.30.300.30">
    <property type="match status" value="1"/>
</dbReference>
<dbReference type="InterPro" id="IPR045851">
    <property type="entry name" value="AMP-bd_C_sf"/>
</dbReference>
<comment type="cofactor">
    <cofactor evidence="1">
        <name>pantetheine 4'-phosphate</name>
        <dbReference type="ChEBI" id="CHEBI:47942"/>
    </cofactor>
</comment>
<dbReference type="InterPro" id="IPR020806">
    <property type="entry name" value="PKS_PP-bd"/>
</dbReference>
<dbReference type="InterPro" id="IPR025110">
    <property type="entry name" value="AMP-bd_C"/>
</dbReference>
<gene>
    <name evidence="5" type="ORF">EZI54_23610</name>
</gene>
<dbReference type="Gene3D" id="3.30.559.10">
    <property type="entry name" value="Chloramphenicol acetyltransferase-like domain"/>
    <property type="match status" value="1"/>
</dbReference>
<dbReference type="Gene3D" id="1.10.1200.10">
    <property type="entry name" value="ACP-like"/>
    <property type="match status" value="1"/>
</dbReference>
<keyword evidence="2" id="KW-0596">Phosphopantetheine</keyword>
<dbReference type="SUPFAM" id="SSF52777">
    <property type="entry name" value="CoA-dependent acyltransferases"/>
    <property type="match status" value="2"/>
</dbReference>
<name>A0ABY1ZFY7_9GAMM</name>
<evidence type="ECO:0000313" key="6">
    <source>
        <dbReference type="Proteomes" id="UP000313645"/>
    </source>
</evidence>
<dbReference type="PROSITE" id="PS00012">
    <property type="entry name" value="PHOSPHOPANTETHEINE"/>
    <property type="match status" value="1"/>
</dbReference>
<evidence type="ECO:0000256" key="1">
    <source>
        <dbReference type="ARBA" id="ARBA00001957"/>
    </source>
</evidence>
<feature type="domain" description="Carrier" evidence="4">
    <location>
        <begin position="74"/>
        <end position="149"/>
    </location>
</feature>
<keyword evidence="6" id="KW-1185">Reference proteome</keyword>
<sequence length="658" mass="73664">AVVKDTAAGQRLVGYVSGEDLDERRIKATLRERLPEYMVPSHVVTLERLPQLPNGKLDRNALPELAVGQTDYEAPATDCEQRLAALWQALLQQDRIGRQDHFFELGGHSLLATQLVSRLRHEWAVDFPLRAVFEAPRLADMATWLDDLETGPTPAAMPALGLSDAPQSFAQQRLWFLDQLEPGATAYNLPAVLRLTGALDESALQQALNGLAERHETLRTRLVAPPEGETIPRQVIDPATSVLIERVDLTKSGDVEAAFRAHALDFMARPFRLGGQPLWRVGLVWMGEQEWHLLICMHHAISDGGSVPVLMRDFVALYRAACGEPASSLPVLPIQYADFSVWQRDWLAGGEGARQLDYWRTRLGDAQPVLELPTDRPRPARQGFRGARHHFQLGRLLGDRLRELATRHDATPFMVLLAAYNVLLHRLSGQEDLRVGVPVAGRNRRETEDLVGFFVNTQVLRCELDAVQSFDEVLATVRQAAIETQANQDLPFEQLVEVLQPERSLSHNPLFQVAFDYQHRDHGGLGDLPGLAVDVLELNDGSTQFDMALNLIEEADGRLSGNWNYATDLFDADTIERIQARFERLLGQILMAPEQAVGDIDLLDEADRSQLVDWNATEVDYGQPEPVHRLFERQAAAHPDREALVCGDRRLGYAEFDQ</sequence>
<dbReference type="CDD" id="cd19531">
    <property type="entry name" value="LCL_NRPS-like"/>
    <property type="match status" value="1"/>
</dbReference>
<dbReference type="Pfam" id="PF00550">
    <property type="entry name" value="PP-binding"/>
    <property type="match status" value="1"/>
</dbReference>
<accession>A0ABY1ZFY7</accession>
<dbReference type="InterPro" id="IPR036736">
    <property type="entry name" value="ACP-like_sf"/>
</dbReference>
<dbReference type="SUPFAM" id="SSF47336">
    <property type="entry name" value="ACP-like"/>
    <property type="match status" value="1"/>
</dbReference>
<dbReference type="RefSeq" id="WP_242674584.1">
    <property type="nucleotide sequence ID" value="NZ_SJDL01000111.1"/>
</dbReference>
<dbReference type="Proteomes" id="UP000313645">
    <property type="component" value="Unassembled WGS sequence"/>
</dbReference>
<feature type="non-terminal residue" evidence="5">
    <location>
        <position position="658"/>
    </location>
</feature>
<feature type="non-terminal residue" evidence="5">
    <location>
        <position position="1"/>
    </location>
</feature>
<dbReference type="Pfam" id="PF13193">
    <property type="entry name" value="AMP-binding_C"/>
    <property type="match status" value="1"/>
</dbReference>
<evidence type="ECO:0000259" key="4">
    <source>
        <dbReference type="PROSITE" id="PS50075"/>
    </source>
</evidence>